<sequence length="565" mass="63058">MKLILKLPQAPPHIKHPSRPKPTHAAAVMAATSPSRGRRRQTVNERIDGILDDFCRSSIVRPEDADPQHHDSMRLSQLYEVSLQDRYLKQRVHALPSPISSDRQRAISRQKFSRERASLPPTAASLTSSHATLELLPVSPIKASQSVPKLQPWYVGHNNAADGPVCSLQAKAKRYGARGAVQLAAVDTVAGTVPPLHPTRQHAFEGLDNLGKFQHPNTWSPTLAGSPTLWSEEAAYVYGAPLAFHNTRKPHVEPAAKSKLPLRSDDDHAARLNGKLHAELAALEATLAHDQDQARATFAATRETLEAVMAQQRIKLSRHVHAAKVPARAMKDMTLVQTTGPPRVAAISAKLLHCKFDLRWKTMFHLADAMRRTATNRPILQELALLLARIVESGTRHQRANPYELTRDQCRELFAKEYPAFGLENFNLMYSSFDPTHTDHLDMRDVVATLRALRMSNANTRANSMKDVVLDLVGLYANEALVHVYHVQRVLALFCGSTDDEVHLEQRLATLFYAYRPFRNLHGTVTMDEVENFVTEQSALVDLFTGNLVARRRQVNSLSINGEHT</sequence>
<evidence type="ECO:0000313" key="1">
    <source>
        <dbReference type="EMBL" id="KAF0683954.1"/>
    </source>
</evidence>
<reference evidence="2 3" key="1">
    <citation type="submission" date="2019-03" db="EMBL/GenBank/DDBJ databases">
        <authorList>
            <person name="Gaulin E."/>
            <person name="Dumas B."/>
        </authorList>
    </citation>
    <scope>NUCLEOTIDE SEQUENCE [LARGE SCALE GENOMIC DNA]</scope>
    <source>
        <strain evidence="2">CBS 568.67</strain>
    </source>
</reference>
<dbReference type="EMBL" id="CAADRA010007364">
    <property type="protein sequence ID" value="VFU00678.1"/>
    <property type="molecule type" value="Genomic_DNA"/>
</dbReference>
<gene>
    <name evidence="2" type="primary">Aste57867_24035</name>
    <name evidence="1" type="ORF">As57867_023962</name>
    <name evidence="2" type="ORF">ASTE57867_24035</name>
</gene>
<evidence type="ECO:0000313" key="2">
    <source>
        <dbReference type="EMBL" id="VFU00678.1"/>
    </source>
</evidence>
<accession>A0A485LR49</accession>
<dbReference type="OrthoDB" id="69189at2759"/>
<reference evidence="1" key="2">
    <citation type="submission" date="2019-06" db="EMBL/GenBank/DDBJ databases">
        <title>Genomics analysis of Aphanomyces spp. identifies a new class of oomycete effector associated with host adaptation.</title>
        <authorList>
            <person name="Gaulin E."/>
        </authorList>
    </citation>
    <scope>NUCLEOTIDE SEQUENCE</scope>
    <source>
        <strain evidence="1">CBS 578.67</strain>
    </source>
</reference>
<keyword evidence="3" id="KW-1185">Reference proteome</keyword>
<name>A0A485LR49_9STRA</name>
<evidence type="ECO:0000313" key="3">
    <source>
        <dbReference type="Proteomes" id="UP000332933"/>
    </source>
</evidence>
<dbReference type="AlphaFoldDB" id="A0A485LR49"/>
<proteinExistence type="predicted"/>
<dbReference type="EMBL" id="VJMH01007338">
    <property type="protein sequence ID" value="KAF0683954.1"/>
    <property type="molecule type" value="Genomic_DNA"/>
</dbReference>
<protein>
    <submittedName>
        <fullName evidence="2">Aste57867_24035 protein</fullName>
    </submittedName>
</protein>
<dbReference type="Proteomes" id="UP000332933">
    <property type="component" value="Unassembled WGS sequence"/>
</dbReference>
<organism evidence="2 3">
    <name type="scientific">Aphanomyces stellatus</name>
    <dbReference type="NCBI Taxonomy" id="120398"/>
    <lineage>
        <taxon>Eukaryota</taxon>
        <taxon>Sar</taxon>
        <taxon>Stramenopiles</taxon>
        <taxon>Oomycota</taxon>
        <taxon>Saprolegniomycetes</taxon>
        <taxon>Saprolegniales</taxon>
        <taxon>Verrucalvaceae</taxon>
        <taxon>Aphanomyces</taxon>
    </lineage>
</organism>